<dbReference type="PROSITE" id="PS00584">
    <property type="entry name" value="PFKB_KINASES_2"/>
    <property type="match status" value="1"/>
</dbReference>
<comment type="catalytic activity">
    <reaction evidence="7">
        <text>D-tagatofuranose 6-phosphate + ATP = D-tagatofuranose 1,6-bisphosphate + ADP + H(+)</text>
        <dbReference type="Rhea" id="RHEA:12420"/>
        <dbReference type="ChEBI" id="CHEBI:15378"/>
        <dbReference type="ChEBI" id="CHEBI:30616"/>
        <dbReference type="ChEBI" id="CHEBI:58694"/>
        <dbReference type="ChEBI" id="CHEBI:58695"/>
        <dbReference type="ChEBI" id="CHEBI:456216"/>
        <dbReference type="EC" id="2.7.1.144"/>
    </reaction>
</comment>
<dbReference type="GO" id="GO:0009024">
    <property type="term" value="F:tagatose-6-phosphate kinase activity"/>
    <property type="evidence" value="ECO:0007669"/>
    <property type="project" value="UniProtKB-EC"/>
</dbReference>
<evidence type="ECO:0000256" key="2">
    <source>
        <dbReference type="ARBA" id="ARBA00022679"/>
    </source>
</evidence>
<dbReference type="Gene3D" id="3.40.1190.20">
    <property type="match status" value="1"/>
</dbReference>
<keyword evidence="3 7" id="KW-0547">Nucleotide-binding</keyword>
<dbReference type="SUPFAM" id="SSF53613">
    <property type="entry name" value="Ribokinase-like"/>
    <property type="match status" value="1"/>
</dbReference>
<comment type="catalytic activity">
    <reaction evidence="6 8">
        <text>beta-D-fructose 1-phosphate + ATP = beta-D-fructose 1,6-bisphosphate + ADP + H(+)</text>
        <dbReference type="Rhea" id="RHEA:14213"/>
        <dbReference type="ChEBI" id="CHEBI:15378"/>
        <dbReference type="ChEBI" id="CHEBI:30616"/>
        <dbReference type="ChEBI" id="CHEBI:32966"/>
        <dbReference type="ChEBI" id="CHEBI:138881"/>
        <dbReference type="ChEBI" id="CHEBI:456216"/>
        <dbReference type="EC" id="2.7.1.56"/>
    </reaction>
</comment>
<dbReference type="CDD" id="cd01164">
    <property type="entry name" value="FruK_PfkB_like"/>
    <property type="match status" value="1"/>
</dbReference>
<dbReference type="NCBIfam" id="TIGR03168">
    <property type="entry name" value="1-PFK"/>
    <property type="match status" value="1"/>
</dbReference>
<dbReference type="PIRSF" id="PIRSF000535">
    <property type="entry name" value="1PFK/6PFK/LacC"/>
    <property type="match status" value="1"/>
</dbReference>
<dbReference type="NCBIfam" id="TIGR03828">
    <property type="entry name" value="pfkB"/>
    <property type="match status" value="1"/>
</dbReference>
<evidence type="ECO:0000256" key="3">
    <source>
        <dbReference type="ARBA" id="ARBA00022741"/>
    </source>
</evidence>
<dbReference type="InterPro" id="IPR011611">
    <property type="entry name" value="PfkB_dom"/>
</dbReference>
<dbReference type="GO" id="GO:2001059">
    <property type="term" value="P:D-tagatose 6-phosphate catabolic process"/>
    <property type="evidence" value="ECO:0007669"/>
    <property type="project" value="UniProtKB-UniPathway"/>
</dbReference>
<reference evidence="10 11" key="1">
    <citation type="submission" date="2014-03" db="EMBL/GenBank/DDBJ databases">
        <authorList>
            <person name="Urmite Genomes U."/>
        </authorList>
    </citation>
    <scope>NUCLEOTIDE SEQUENCE [LARGE SCALE GENOMIC DNA]</scope>
    <source>
        <strain evidence="10 11">Vm-5</strain>
    </source>
</reference>
<protein>
    <recommendedName>
        <fullName evidence="7">Tagatose-6-phosphate kinase</fullName>
        <ecNumber evidence="7">2.7.1.144</ecNumber>
    </recommendedName>
</protein>
<dbReference type="STRING" id="1462526.BN990_03389"/>
<dbReference type="PROSITE" id="PS00583">
    <property type="entry name" value="PFKB_KINASES_1"/>
    <property type="match status" value="1"/>
</dbReference>
<keyword evidence="7" id="KW-0423">Lactose metabolism</keyword>
<keyword evidence="2 7" id="KW-0808">Transferase</keyword>
<dbReference type="GO" id="GO:0016052">
    <property type="term" value="P:carbohydrate catabolic process"/>
    <property type="evidence" value="ECO:0007669"/>
    <property type="project" value="UniProtKB-ARBA"/>
</dbReference>
<comment type="function">
    <text evidence="8">Catalyzes the ATP-dependent phosphorylation of fructose-l-phosphate to fructose-l,6-bisphosphate.</text>
</comment>
<evidence type="ECO:0000256" key="6">
    <source>
        <dbReference type="ARBA" id="ARBA00047745"/>
    </source>
</evidence>
<evidence type="ECO:0000256" key="7">
    <source>
        <dbReference type="PIRNR" id="PIRNR000535"/>
    </source>
</evidence>
<evidence type="ECO:0000313" key="10">
    <source>
        <dbReference type="EMBL" id="CDQ41039.1"/>
    </source>
</evidence>
<gene>
    <name evidence="10" type="primary">lacC_2</name>
    <name evidence="10" type="ORF">BN990_03389</name>
</gene>
<dbReference type="InterPro" id="IPR029056">
    <property type="entry name" value="Ribokinase-like"/>
</dbReference>
<dbReference type="Pfam" id="PF00294">
    <property type="entry name" value="PfkB"/>
    <property type="match status" value="1"/>
</dbReference>
<evidence type="ECO:0000256" key="1">
    <source>
        <dbReference type="ARBA" id="ARBA00005380"/>
    </source>
</evidence>
<dbReference type="AlphaFoldDB" id="A0A024QEY1"/>
<dbReference type="EC" id="2.7.1.144" evidence="7"/>
<dbReference type="GO" id="GO:0005829">
    <property type="term" value="C:cytosol"/>
    <property type="evidence" value="ECO:0007669"/>
    <property type="project" value="TreeGrafter"/>
</dbReference>
<dbReference type="OrthoDB" id="9801219at2"/>
<feature type="domain" description="Carbohydrate kinase PfkB" evidence="9">
    <location>
        <begin position="9"/>
        <end position="285"/>
    </location>
</feature>
<keyword evidence="11" id="KW-1185">Reference proteome</keyword>
<comment type="similarity">
    <text evidence="7">Belongs to the carbohydrate kinase PfkB family. LacC subfamily.</text>
</comment>
<dbReference type="eggNOG" id="COG1105">
    <property type="taxonomic scope" value="Bacteria"/>
</dbReference>
<comment type="caution">
    <text evidence="10">The sequence shown here is derived from an EMBL/GenBank/DDBJ whole genome shotgun (WGS) entry which is preliminary data.</text>
</comment>
<dbReference type="InterPro" id="IPR017583">
    <property type="entry name" value="Tagatose/fructose_Pkinase"/>
</dbReference>
<comment type="similarity">
    <text evidence="1">Belongs to the carbohydrate kinase pfkB family.</text>
</comment>
<dbReference type="UniPathway" id="UPA00704">
    <property type="reaction ID" value="UER00715"/>
</dbReference>
<dbReference type="PANTHER" id="PTHR46566">
    <property type="entry name" value="1-PHOSPHOFRUCTOKINASE-RELATED"/>
    <property type="match status" value="1"/>
</dbReference>
<dbReference type="Proteomes" id="UP000028875">
    <property type="component" value="Unassembled WGS sequence"/>
</dbReference>
<evidence type="ECO:0000256" key="4">
    <source>
        <dbReference type="ARBA" id="ARBA00022777"/>
    </source>
</evidence>
<evidence type="ECO:0000259" key="9">
    <source>
        <dbReference type="Pfam" id="PF00294"/>
    </source>
</evidence>
<dbReference type="GO" id="GO:0005524">
    <property type="term" value="F:ATP binding"/>
    <property type="evidence" value="ECO:0007669"/>
    <property type="project" value="UniProtKB-UniRule"/>
</dbReference>
<keyword evidence="5 7" id="KW-0067">ATP-binding</keyword>
<sequence>MIYTCTMTPSIDYTIHLPTFKPGELNRTEHVHYYPGGKGINVSRVLHRLGISTTALGFAGGFTGEFIQQALTVEGIQTDFIATNEITRINVKIKAEKESELNGPGPIISKQQQRALLTKIEQFQKNDWFLLAGSLPETIDSSFYEAIAATCNRKGVHLVIDTSGKALHQLLQTEPFLIKPNQTELEALFNTKLHTTEQVIDRAKQIMRTGIKHVMVSMGEKGAILVNEDTTLVAESPQGNVINTVGAGDSMVAGFLASYLINQESQEAFRYAVAAGSATAFSHDLCDKSHIEHLIDRVSITQV</sequence>
<dbReference type="GO" id="GO:0008662">
    <property type="term" value="F:1-phosphofructokinase activity"/>
    <property type="evidence" value="ECO:0007669"/>
    <property type="project" value="UniProtKB-UniRule"/>
</dbReference>
<accession>A0A024QEY1</accession>
<dbReference type="FunFam" id="3.40.1190.20:FF:000001">
    <property type="entry name" value="Phosphofructokinase"/>
    <property type="match status" value="1"/>
</dbReference>
<dbReference type="GO" id="GO:0005988">
    <property type="term" value="P:lactose metabolic process"/>
    <property type="evidence" value="ECO:0007669"/>
    <property type="project" value="UniProtKB-KW"/>
</dbReference>
<dbReference type="PANTHER" id="PTHR46566:SF1">
    <property type="entry name" value="1-PHOSPHOFRUCTOKINASE"/>
    <property type="match status" value="1"/>
</dbReference>
<organism evidence="10 11">
    <name type="scientific">Virgibacillus massiliensis</name>
    <dbReference type="NCBI Taxonomy" id="1462526"/>
    <lineage>
        <taxon>Bacteria</taxon>
        <taxon>Bacillati</taxon>
        <taxon>Bacillota</taxon>
        <taxon>Bacilli</taxon>
        <taxon>Bacillales</taxon>
        <taxon>Bacillaceae</taxon>
        <taxon>Virgibacillus</taxon>
    </lineage>
</organism>
<dbReference type="GO" id="GO:0044281">
    <property type="term" value="P:small molecule metabolic process"/>
    <property type="evidence" value="ECO:0007669"/>
    <property type="project" value="UniProtKB-ARBA"/>
</dbReference>
<evidence type="ECO:0000256" key="8">
    <source>
        <dbReference type="RuleBase" id="RU369061"/>
    </source>
</evidence>
<dbReference type="RefSeq" id="WP_021288721.1">
    <property type="nucleotide sequence ID" value="NZ_BNER01000007.1"/>
</dbReference>
<dbReference type="InterPro" id="IPR022463">
    <property type="entry name" value="1-PFruKinase"/>
</dbReference>
<proteinExistence type="inferred from homology"/>
<dbReference type="EMBL" id="CCDP010000002">
    <property type="protein sequence ID" value="CDQ41039.1"/>
    <property type="molecule type" value="Genomic_DNA"/>
</dbReference>
<reference evidence="11" key="2">
    <citation type="submission" date="2014-05" db="EMBL/GenBank/DDBJ databases">
        <title>Draft genome sequence of Virgibacillus massiliensis Vm-5.</title>
        <authorList>
            <person name="Khelaifia S."/>
            <person name="Croce O."/>
            <person name="Lagier J.C."/>
            <person name="Raoult D."/>
        </authorList>
    </citation>
    <scope>NUCLEOTIDE SEQUENCE [LARGE SCALE GENOMIC DNA]</scope>
    <source>
        <strain evidence="11">Vm-5</strain>
    </source>
</reference>
<comment type="pathway">
    <text evidence="7">Carbohydrate metabolism; D-tagatose 6-phosphate degradation; D-glyceraldehyde 3-phosphate and glycerone phosphate from D-tagatose 6-phosphate: step 1/2.</text>
</comment>
<keyword evidence="4 8" id="KW-0418">Kinase</keyword>
<evidence type="ECO:0000256" key="5">
    <source>
        <dbReference type="ARBA" id="ARBA00022840"/>
    </source>
</evidence>
<evidence type="ECO:0000313" key="11">
    <source>
        <dbReference type="Proteomes" id="UP000028875"/>
    </source>
</evidence>
<name>A0A024QEY1_9BACI</name>
<dbReference type="InterPro" id="IPR002173">
    <property type="entry name" value="Carboh/pur_kinase_PfkB_CS"/>
</dbReference>